<dbReference type="PANTHER" id="PTHR14969:SF13">
    <property type="entry name" value="AT30094P"/>
    <property type="match status" value="1"/>
</dbReference>
<dbReference type="OrthoDB" id="9789113at2"/>
<reference evidence="4" key="1">
    <citation type="submission" date="2008-04" db="EMBL/GenBank/DDBJ databases">
        <title>Complete sequence of plasmid 2 of Nostoc punctiforme ATCC 29133.</title>
        <authorList>
            <consortium name="US DOE Joint Genome Institute"/>
            <person name="Copeland A."/>
            <person name="Lucas S."/>
            <person name="Lapidus A."/>
            <person name="Glavina del Rio T."/>
            <person name="Dalin E."/>
            <person name="Tice H."/>
            <person name="Pitluck S."/>
            <person name="Chain P."/>
            <person name="Malfatti S."/>
            <person name="Shin M."/>
            <person name="Vergez L."/>
            <person name="Schmutz J."/>
            <person name="Larimer F."/>
            <person name="Land M."/>
            <person name="Hauser L."/>
            <person name="Kyrpides N."/>
            <person name="Kim E."/>
            <person name="Meeks J.C."/>
            <person name="Elhai J."/>
            <person name="Campbell E.L."/>
            <person name="Thiel T."/>
            <person name="Longmire J."/>
            <person name="Potts M."/>
            <person name="Atlas R."/>
        </authorList>
    </citation>
    <scope>NUCLEOTIDE SEQUENCE [LARGE SCALE GENOMIC DNA]</scope>
    <source>
        <strain evidence="4">ATCC 29133 / PCC 73102</strain>
        <plasmid evidence="4">Plasmid pNPUN02</plasmid>
    </source>
</reference>
<evidence type="ECO:0000256" key="1">
    <source>
        <dbReference type="SAM" id="Phobius"/>
    </source>
</evidence>
<dbReference type="SUPFAM" id="SSF48317">
    <property type="entry name" value="Acid phosphatase/Vanadium-dependent haloperoxidase"/>
    <property type="match status" value="1"/>
</dbReference>
<organism evidence="3 4">
    <name type="scientific">Nostoc punctiforme (strain ATCC 29133 / PCC 73102)</name>
    <dbReference type="NCBI Taxonomy" id="63737"/>
    <lineage>
        <taxon>Bacteria</taxon>
        <taxon>Bacillati</taxon>
        <taxon>Cyanobacteriota</taxon>
        <taxon>Cyanophyceae</taxon>
        <taxon>Nostocales</taxon>
        <taxon>Nostocaceae</taxon>
        <taxon>Nostoc</taxon>
    </lineage>
</organism>
<keyword evidence="4" id="KW-1185">Reference proteome</keyword>
<dbReference type="SMART" id="SM00014">
    <property type="entry name" value="acidPPc"/>
    <property type="match status" value="1"/>
</dbReference>
<dbReference type="KEGG" id="npu:Npun_BF164"/>
<feature type="transmembrane region" description="Helical" evidence="1">
    <location>
        <begin position="106"/>
        <end position="127"/>
    </location>
</feature>
<feature type="domain" description="Phosphatidic acid phosphatase type 2/haloperoxidase" evidence="2">
    <location>
        <begin position="106"/>
        <end position="217"/>
    </location>
</feature>
<name>B2JBI5_NOSP7</name>
<dbReference type="Gene3D" id="1.20.144.10">
    <property type="entry name" value="Phosphatidic acid phosphatase type 2/haloperoxidase"/>
    <property type="match status" value="2"/>
</dbReference>
<geneLocation type="plasmid" evidence="3 4">
    <name>pNPUN02</name>
</geneLocation>
<sequence>MIRKISTFWLRHIYPRLAPLIATIGVVGLTVCLLILFVVAKLAEEVLEKEAFAFDTSFLLWIHQFANPSLDKLMLFITNLGNPKTVIVVAGVTLGILWWRRYRVEIYIFVLTCLGGLILNTGLKLFFSKPRPQLWTLLISEKSFSFPSGHALGSMVMYGFIAYMLATHYSQFSRFIYVLAVILIAVIGISRLYLGVHWPTDVIAGYSVGFLWLMICIVILKLQRLRQGKLLGKTFDNVR</sequence>
<dbReference type="PhylomeDB" id="B2JBI5"/>
<dbReference type="EMBL" id="CP001039">
    <property type="protein sequence ID" value="ACC85289.1"/>
    <property type="molecule type" value="Genomic_DNA"/>
</dbReference>
<proteinExistence type="predicted"/>
<keyword evidence="3" id="KW-0614">Plasmid</keyword>
<feature type="transmembrane region" description="Helical" evidence="1">
    <location>
        <begin position="73"/>
        <end position="99"/>
    </location>
</feature>
<keyword evidence="1" id="KW-1133">Transmembrane helix</keyword>
<dbReference type="InterPro" id="IPR036938">
    <property type="entry name" value="PAP2/HPO_sf"/>
</dbReference>
<feature type="transmembrane region" description="Helical" evidence="1">
    <location>
        <begin position="202"/>
        <end position="220"/>
    </location>
</feature>
<dbReference type="Pfam" id="PF01569">
    <property type="entry name" value="PAP2"/>
    <property type="match status" value="1"/>
</dbReference>
<feature type="transmembrane region" description="Helical" evidence="1">
    <location>
        <begin position="147"/>
        <end position="166"/>
    </location>
</feature>
<dbReference type="EnsemblBacteria" id="ACC85289">
    <property type="protein sequence ID" value="ACC85289"/>
    <property type="gene ID" value="Npun_BF164"/>
</dbReference>
<evidence type="ECO:0000313" key="3">
    <source>
        <dbReference type="EMBL" id="ACC85289.1"/>
    </source>
</evidence>
<evidence type="ECO:0000313" key="4">
    <source>
        <dbReference type="Proteomes" id="UP000001191"/>
    </source>
</evidence>
<keyword evidence="1" id="KW-0812">Transmembrane</keyword>
<dbReference type="CDD" id="cd03392">
    <property type="entry name" value="PAP2_like_2"/>
    <property type="match status" value="1"/>
</dbReference>
<feature type="transmembrane region" description="Helical" evidence="1">
    <location>
        <begin position="20"/>
        <end position="40"/>
    </location>
</feature>
<gene>
    <name evidence="3" type="ordered locus">Npun_BF164</name>
</gene>
<accession>B2JBI5</accession>
<dbReference type="HOGENOM" id="CLU_072573_3_0_3"/>
<feature type="transmembrane region" description="Helical" evidence="1">
    <location>
        <begin position="175"/>
        <end position="196"/>
    </location>
</feature>
<dbReference type="RefSeq" id="WP_012413296.1">
    <property type="nucleotide sequence ID" value="NC_010632.1"/>
</dbReference>
<evidence type="ECO:0000259" key="2">
    <source>
        <dbReference type="SMART" id="SM00014"/>
    </source>
</evidence>
<dbReference type="PANTHER" id="PTHR14969">
    <property type="entry name" value="SPHINGOSINE-1-PHOSPHATE PHOSPHOHYDROLASE"/>
    <property type="match status" value="1"/>
</dbReference>
<keyword evidence="1" id="KW-0472">Membrane</keyword>
<dbReference type="InterPro" id="IPR000326">
    <property type="entry name" value="PAP2/HPO"/>
</dbReference>
<dbReference type="AlphaFoldDB" id="B2JBI5"/>
<dbReference type="Proteomes" id="UP000001191">
    <property type="component" value="Plasmid pNPUN02"/>
</dbReference>
<protein>
    <submittedName>
        <fullName evidence="3">Phosphoesterase, PA-phosphatase related</fullName>
    </submittedName>
</protein>